<accession>A0A2T3XKM0</accession>
<dbReference type="Gene3D" id="3.10.20.30">
    <property type="match status" value="1"/>
</dbReference>
<evidence type="ECO:0000256" key="2">
    <source>
        <dbReference type="ARBA" id="ARBA00022714"/>
    </source>
</evidence>
<organism evidence="9 10">
    <name type="scientific">Trinickia symbiotica</name>
    <dbReference type="NCBI Taxonomy" id="863227"/>
    <lineage>
        <taxon>Bacteria</taxon>
        <taxon>Pseudomonadati</taxon>
        <taxon>Pseudomonadota</taxon>
        <taxon>Betaproteobacteria</taxon>
        <taxon>Burkholderiales</taxon>
        <taxon>Burkholderiaceae</taxon>
        <taxon>Trinickia</taxon>
    </lineage>
</organism>
<evidence type="ECO:0000256" key="3">
    <source>
        <dbReference type="ARBA" id="ARBA00022723"/>
    </source>
</evidence>
<feature type="domain" description="2Fe-2S ferredoxin-type" evidence="7">
    <location>
        <begin position="236"/>
        <end position="321"/>
    </location>
</feature>
<dbReference type="AlphaFoldDB" id="A0A2T3XKM0"/>
<evidence type="ECO:0000313" key="10">
    <source>
        <dbReference type="Proteomes" id="UP000240638"/>
    </source>
</evidence>
<dbReference type="PROSITE" id="PS51384">
    <property type="entry name" value="FAD_FR"/>
    <property type="match status" value="1"/>
</dbReference>
<proteinExistence type="predicted"/>
<protein>
    <submittedName>
        <fullName evidence="9">Oxidoreductase</fullName>
    </submittedName>
</protein>
<dbReference type="GO" id="GO:0046872">
    <property type="term" value="F:metal ion binding"/>
    <property type="evidence" value="ECO:0007669"/>
    <property type="project" value="UniProtKB-KW"/>
</dbReference>
<sequence length="321" mass="35281">MKAPLLIVRVARKISEAESIASFELIPVEGNELPAFSAGAHIDVHLPGRLVRQYSLCNAPSEIHRYVICVLRDASGRGGSRVLHDVVKEGDTLEISFPKNHFPLARSAQRSVLLAGGIGVTPILCMAEHLAAQGEDFEMHYCARSVNRMAFIERIVASSFASRVALHFDDGPEHQKLELESFLTKRGNDTHLYICGPQGFMDAVLATARGNGWPEAQLHYEFFRRDLTSSGPDQGFQVRLAHSGRVINVTADQTVVEALADAGIEVPTSCEQGICGTCLTQVLEGEPDHRDMYLTREEHEANDCFLPCCSRARSAMLVLDL</sequence>
<dbReference type="InterPro" id="IPR050415">
    <property type="entry name" value="MRET"/>
</dbReference>
<dbReference type="InterPro" id="IPR001041">
    <property type="entry name" value="2Fe-2S_ferredoxin-type"/>
</dbReference>
<dbReference type="PANTHER" id="PTHR47354">
    <property type="entry name" value="NADH OXIDOREDUCTASE HCR"/>
    <property type="match status" value="1"/>
</dbReference>
<dbReference type="PRINTS" id="PR00409">
    <property type="entry name" value="PHDIOXRDTASE"/>
</dbReference>
<dbReference type="PROSITE" id="PS51085">
    <property type="entry name" value="2FE2S_FER_2"/>
    <property type="match status" value="1"/>
</dbReference>
<evidence type="ECO:0000313" key="9">
    <source>
        <dbReference type="EMBL" id="PTB17081.1"/>
    </source>
</evidence>
<evidence type="ECO:0000256" key="6">
    <source>
        <dbReference type="ARBA" id="ARBA00023014"/>
    </source>
</evidence>
<evidence type="ECO:0000256" key="1">
    <source>
        <dbReference type="ARBA" id="ARBA00022630"/>
    </source>
</evidence>
<keyword evidence="4" id="KW-0560">Oxidoreductase</keyword>
<dbReference type="CDD" id="cd00207">
    <property type="entry name" value="fer2"/>
    <property type="match status" value="1"/>
</dbReference>
<dbReference type="InterPro" id="IPR017927">
    <property type="entry name" value="FAD-bd_FR_type"/>
</dbReference>
<evidence type="ECO:0000259" key="7">
    <source>
        <dbReference type="PROSITE" id="PS51085"/>
    </source>
</evidence>
<keyword evidence="1" id="KW-0285">Flavoprotein</keyword>
<dbReference type="PROSITE" id="PS00197">
    <property type="entry name" value="2FE2S_FER_1"/>
    <property type="match status" value="1"/>
</dbReference>
<dbReference type="GO" id="GO:0051537">
    <property type="term" value="F:2 iron, 2 sulfur cluster binding"/>
    <property type="evidence" value="ECO:0007669"/>
    <property type="project" value="UniProtKB-KW"/>
</dbReference>
<reference evidence="9 10" key="1">
    <citation type="submission" date="2018-03" db="EMBL/GenBank/DDBJ databases">
        <title>Whole genome analyses suggest that Burkholderia sensu lato contains two further novel genera in the rhizoxinica-symbiotica group Mycetohabitans gen. nov., and Trinickia gen. nov.: implications for the evolution of diazotrophy and nodulation in the Burkholderiaceae.</title>
        <authorList>
            <person name="Estrada De Los Santos P."/>
            <person name="Palmer M."/>
            <person name="Chavez-Ramirez B."/>
            <person name="Steenkamp E.T."/>
            <person name="Hirsch A.M."/>
            <person name="Manyaka P."/>
            <person name="Maluk M."/>
            <person name="Lafos M."/>
            <person name="Crook M."/>
            <person name="Gross E."/>
            <person name="Simon M.F."/>
            <person name="Bueno Dos Reis Junior F."/>
            <person name="Poole P.S."/>
            <person name="Venter S.N."/>
            <person name="James E.K."/>
        </authorList>
    </citation>
    <scope>NUCLEOTIDE SEQUENCE [LARGE SCALE GENOMIC DNA]</scope>
    <source>
        <strain evidence="9 10">JPY-366</strain>
    </source>
</reference>
<dbReference type="Gene3D" id="2.40.30.10">
    <property type="entry name" value="Translation factors"/>
    <property type="match status" value="1"/>
</dbReference>
<dbReference type="GO" id="GO:0016491">
    <property type="term" value="F:oxidoreductase activity"/>
    <property type="evidence" value="ECO:0007669"/>
    <property type="project" value="UniProtKB-KW"/>
</dbReference>
<dbReference type="Gene3D" id="3.40.50.80">
    <property type="entry name" value="Nucleotide-binding domain of ferredoxin-NADP reductase (FNR) module"/>
    <property type="match status" value="1"/>
</dbReference>
<dbReference type="RefSeq" id="WP_107154203.1">
    <property type="nucleotide sequence ID" value="NZ_PYUC01000024.1"/>
</dbReference>
<feature type="domain" description="FAD-binding FR-type" evidence="8">
    <location>
        <begin position="3"/>
        <end position="105"/>
    </location>
</feature>
<dbReference type="Proteomes" id="UP000240638">
    <property type="component" value="Unassembled WGS sequence"/>
</dbReference>
<comment type="caution">
    <text evidence="9">The sequence shown here is derived from an EMBL/GenBank/DDBJ whole genome shotgun (WGS) entry which is preliminary data.</text>
</comment>
<evidence type="ECO:0000259" key="8">
    <source>
        <dbReference type="PROSITE" id="PS51384"/>
    </source>
</evidence>
<evidence type="ECO:0000256" key="4">
    <source>
        <dbReference type="ARBA" id="ARBA00023002"/>
    </source>
</evidence>
<dbReference type="EMBL" id="PYUC01000024">
    <property type="protein sequence ID" value="PTB17081.1"/>
    <property type="molecule type" value="Genomic_DNA"/>
</dbReference>
<dbReference type="Pfam" id="PF00111">
    <property type="entry name" value="Fer2"/>
    <property type="match status" value="1"/>
</dbReference>
<dbReference type="InterPro" id="IPR036010">
    <property type="entry name" value="2Fe-2S_ferredoxin-like_sf"/>
</dbReference>
<gene>
    <name evidence="9" type="ORF">C9I57_30190</name>
</gene>
<keyword evidence="2" id="KW-0001">2Fe-2S</keyword>
<dbReference type="PANTHER" id="PTHR47354:SF1">
    <property type="entry name" value="CARNITINE MONOOXYGENASE REDUCTASE SUBUNIT"/>
    <property type="match status" value="1"/>
</dbReference>
<dbReference type="InterPro" id="IPR006058">
    <property type="entry name" value="2Fe2S_fd_BS"/>
</dbReference>
<evidence type="ECO:0000256" key="5">
    <source>
        <dbReference type="ARBA" id="ARBA00023004"/>
    </source>
</evidence>
<dbReference type="InterPro" id="IPR039261">
    <property type="entry name" value="FNR_nucleotide-bd"/>
</dbReference>
<dbReference type="SUPFAM" id="SSF52343">
    <property type="entry name" value="Ferredoxin reductase-like, C-terminal NADP-linked domain"/>
    <property type="match status" value="1"/>
</dbReference>
<dbReference type="InterPro" id="IPR017938">
    <property type="entry name" value="Riboflavin_synthase-like_b-brl"/>
</dbReference>
<dbReference type="SUPFAM" id="SSF54292">
    <property type="entry name" value="2Fe-2S ferredoxin-like"/>
    <property type="match status" value="1"/>
</dbReference>
<keyword evidence="5" id="KW-0408">Iron</keyword>
<name>A0A2T3XKM0_9BURK</name>
<dbReference type="InterPro" id="IPR012675">
    <property type="entry name" value="Beta-grasp_dom_sf"/>
</dbReference>
<dbReference type="CDD" id="cd06185">
    <property type="entry name" value="PDR_like"/>
    <property type="match status" value="1"/>
</dbReference>
<keyword evidence="6" id="KW-0411">Iron-sulfur</keyword>
<keyword evidence="3" id="KW-0479">Metal-binding</keyword>
<dbReference type="SUPFAM" id="SSF63380">
    <property type="entry name" value="Riboflavin synthase domain-like"/>
    <property type="match status" value="1"/>
</dbReference>